<dbReference type="AlphaFoldDB" id="A0AAE0W0B0"/>
<reference evidence="2" key="3">
    <citation type="submission" date="2023-05" db="EMBL/GenBank/DDBJ databases">
        <authorList>
            <person name="Smith C.H."/>
        </authorList>
    </citation>
    <scope>NUCLEOTIDE SEQUENCE</scope>
    <source>
        <strain evidence="2">CHS0354</strain>
        <tissue evidence="2">Mantle</tissue>
    </source>
</reference>
<evidence type="ECO:0000313" key="2">
    <source>
        <dbReference type="EMBL" id="KAK3596429.1"/>
    </source>
</evidence>
<accession>A0AAE0W0B0</accession>
<feature type="chain" id="PRO_5041942742" description="Secreted protein" evidence="1">
    <location>
        <begin position="20"/>
        <end position="82"/>
    </location>
</feature>
<keyword evidence="3" id="KW-1185">Reference proteome</keyword>
<protein>
    <recommendedName>
        <fullName evidence="4">Secreted protein</fullName>
    </recommendedName>
</protein>
<keyword evidence="1" id="KW-0732">Signal</keyword>
<dbReference type="EMBL" id="JAEAOA010001955">
    <property type="protein sequence ID" value="KAK3596429.1"/>
    <property type="molecule type" value="Genomic_DNA"/>
</dbReference>
<proteinExistence type="predicted"/>
<comment type="caution">
    <text evidence="2">The sequence shown here is derived from an EMBL/GenBank/DDBJ whole genome shotgun (WGS) entry which is preliminary data.</text>
</comment>
<feature type="signal peptide" evidence="1">
    <location>
        <begin position="1"/>
        <end position="19"/>
    </location>
</feature>
<sequence length="82" mass="9321">MRNIAVLLLIVTMCAAALSSDPHEHPGHTDQDPDQDHLQTLLQAIDAGNVDVNELLNKRKNNPSRRLWFPLRVRVDWDTGKK</sequence>
<reference evidence="2" key="2">
    <citation type="journal article" date="2021" name="Genome Biol. Evol.">
        <title>Developing a high-quality reference genome for a parasitic bivalve with doubly uniparental inheritance (Bivalvia: Unionida).</title>
        <authorList>
            <person name="Smith C.H."/>
        </authorList>
    </citation>
    <scope>NUCLEOTIDE SEQUENCE</scope>
    <source>
        <strain evidence="2">CHS0354</strain>
        <tissue evidence="2">Mantle</tissue>
    </source>
</reference>
<dbReference type="Proteomes" id="UP001195483">
    <property type="component" value="Unassembled WGS sequence"/>
</dbReference>
<organism evidence="2 3">
    <name type="scientific">Potamilus streckersoni</name>
    <dbReference type="NCBI Taxonomy" id="2493646"/>
    <lineage>
        <taxon>Eukaryota</taxon>
        <taxon>Metazoa</taxon>
        <taxon>Spiralia</taxon>
        <taxon>Lophotrochozoa</taxon>
        <taxon>Mollusca</taxon>
        <taxon>Bivalvia</taxon>
        <taxon>Autobranchia</taxon>
        <taxon>Heteroconchia</taxon>
        <taxon>Palaeoheterodonta</taxon>
        <taxon>Unionida</taxon>
        <taxon>Unionoidea</taxon>
        <taxon>Unionidae</taxon>
        <taxon>Ambleminae</taxon>
        <taxon>Lampsilini</taxon>
        <taxon>Potamilus</taxon>
    </lineage>
</organism>
<evidence type="ECO:0008006" key="4">
    <source>
        <dbReference type="Google" id="ProtNLM"/>
    </source>
</evidence>
<evidence type="ECO:0000256" key="1">
    <source>
        <dbReference type="SAM" id="SignalP"/>
    </source>
</evidence>
<name>A0AAE0W0B0_9BIVA</name>
<gene>
    <name evidence="2" type="ORF">CHS0354_033392</name>
</gene>
<evidence type="ECO:0000313" key="3">
    <source>
        <dbReference type="Proteomes" id="UP001195483"/>
    </source>
</evidence>
<reference evidence="2" key="1">
    <citation type="journal article" date="2021" name="Genome Biol. Evol.">
        <title>A High-Quality Reference Genome for a Parasitic Bivalve with Doubly Uniparental Inheritance (Bivalvia: Unionida).</title>
        <authorList>
            <person name="Smith C.H."/>
        </authorList>
    </citation>
    <scope>NUCLEOTIDE SEQUENCE</scope>
    <source>
        <strain evidence="2">CHS0354</strain>
    </source>
</reference>